<keyword evidence="1" id="KW-0812">Transmembrane</keyword>
<keyword evidence="3" id="KW-1185">Reference proteome</keyword>
<accession>A0ABP1QGE5</accession>
<dbReference type="Proteomes" id="UP001642540">
    <property type="component" value="Unassembled WGS sequence"/>
</dbReference>
<feature type="transmembrane region" description="Helical" evidence="1">
    <location>
        <begin position="150"/>
        <end position="173"/>
    </location>
</feature>
<protein>
    <recommendedName>
        <fullName evidence="4">G protein-coupled receptor</fullName>
    </recommendedName>
</protein>
<reference evidence="2 3" key="1">
    <citation type="submission" date="2024-08" db="EMBL/GenBank/DDBJ databases">
        <authorList>
            <person name="Cucini C."/>
            <person name="Frati F."/>
        </authorList>
    </citation>
    <scope>NUCLEOTIDE SEQUENCE [LARGE SCALE GENOMIC DNA]</scope>
</reference>
<evidence type="ECO:0008006" key="4">
    <source>
        <dbReference type="Google" id="ProtNLM"/>
    </source>
</evidence>
<evidence type="ECO:0000313" key="3">
    <source>
        <dbReference type="Proteomes" id="UP001642540"/>
    </source>
</evidence>
<feature type="transmembrane region" description="Helical" evidence="1">
    <location>
        <begin position="86"/>
        <end position="109"/>
    </location>
</feature>
<feature type="transmembrane region" description="Helical" evidence="1">
    <location>
        <begin position="56"/>
        <end position="74"/>
    </location>
</feature>
<feature type="transmembrane region" description="Helical" evidence="1">
    <location>
        <begin position="259"/>
        <end position="283"/>
    </location>
</feature>
<gene>
    <name evidence="2" type="ORF">ODALV1_LOCUS9860</name>
</gene>
<feature type="transmembrane region" description="Helical" evidence="1">
    <location>
        <begin position="227"/>
        <end position="253"/>
    </location>
</feature>
<keyword evidence="1" id="KW-1133">Transmembrane helix</keyword>
<keyword evidence="1" id="KW-0472">Membrane</keyword>
<sequence length="361" mass="41688">MDTDNNKFASNRKSCIKAFPMCTKTFPYCPKMPLEWCPKKEKFQTSGAKNPQYLQWYFDIFIVIFAIAFGSCLFNLSNWQHLRIEVAALSCMFGVMSTLVWATCAVIVWKLNEVICGFSTVVILKQHLGQVYHRTTRNLHFEKYWQRVSLFLRMAILAYGIMPCILPVAAVYIEIDPFEFTFRTLIPLECICGQNPRCRVIESEAGCHFFKHYSALSLATQIVDQTFSILVLILMGVGFGIFVVCNIASVRGFYRLPIIVYWFAPTVSLLCAFFVFSFLPLAIECHRQSRKLLERRMQMIILRYQKYPRKQRKVLLLQMKSLGPIVFSCGTITKLESGVDRAYFYGIFLRTLDGLLLPIFA</sequence>
<comment type="caution">
    <text evidence="2">The sequence shown here is derived from an EMBL/GenBank/DDBJ whole genome shotgun (WGS) entry which is preliminary data.</text>
</comment>
<evidence type="ECO:0000256" key="1">
    <source>
        <dbReference type="SAM" id="Phobius"/>
    </source>
</evidence>
<organism evidence="2 3">
    <name type="scientific">Orchesella dallaii</name>
    <dbReference type="NCBI Taxonomy" id="48710"/>
    <lineage>
        <taxon>Eukaryota</taxon>
        <taxon>Metazoa</taxon>
        <taxon>Ecdysozoa</taxon>
        <taxon>Arthropoda</taxon>
        <taxon>Hexapoda</taxon>
        <taxon>Collembola</taxon>
        <taxon>Entomobryomorpha</taxon>
        <taxon>Entomobryoidea</taxon>
        <taxon>Orchesellidae</taxon>
        <taxon>Orchesellinae</taxon>
        <taxon>Orchesella</taxon>
    </lineage>
</organism>
<name>A0ABP1QGE5_9HEXA</name>
<evidence type="ECO:0000313" key="2">
    <source>
        <dbReference type="EMBL" id="CAL8098197.1"/>
    </source>
</evidence>
<dbReference type="EMBL" id="CAXLJM020000030">
    <property type="protein sequence ID" value="CAL8098197.1"/>
    <property type="molecule type" value="Genomic_DNA"/>
</dbReference>
<proteinExistence type="predicted"/>